<feature type="domain" description="DUF4468" evidence="2">
    <location>
        <begin position="45"/>
        <end position="130"/>
    </location>
</feature>
<dbReference type="AlphaFoldDB" id="I2GB78"/>
<dbReference type="OrthoDB" id="947895at2"/>
<comment type="caution">
    <text evidence="3">The sequence shown here is derived from an EMBL/GenBank/DDBJ whole genome shotgun (WGS) entry which is preliminary data.</text>
</comment>
<organism evidence="3 4">
    <name type="scientific">Fibrisoma limi BUZ 3</name>
    <dbReference type="NCBI Taxonomy" id="1185876"/>
    <lineage>
        <taxon>Bacteria</taxon>
        <taxon>Pseudomonadati</taxon>
        <taxon>Bacteroidota</taxon>
        <taxon>Cytophagia</taxon>
        <taxon>Cytophagales</taxon>
        <taxon>Spirosomataceae</taxon>
        <taxon>Fibrisoma</taxon>
    </lineage>
</organism>
<reference evidence="3 4" key="1">
    <citation type="journal article" date="2012" name="J. Bacteriol.">
        <title>Genome Sequence of the Filamentous Bacterium Fibrisoma limi BUZ 3T.</title>
        <authorList>
            <person name="Filippini M."/>
            <person name="Qi W."/>
            <person name="Jaenicke S."/>
            <person name="Goesmann A."/>
            <person name="Smits T.H."/>
            <person name="Bagheri H.C."/>
        </authorList>
    </citation>
    <scope>NUCLEOTIDE SEQUENCE [LARGE SCALE GENOMIC DNA]</scope>
    <source>
        <strain evidence="4">BUZ 3T</strain>
    </source>
</reference>
<dbReference type="Gene3D" id="3.30.530.80">
    <property type="match status" value="1"/>
</dbReference>
<dbReference type="Proteomes" id="UP000009309">
    <property type="component" value="Unassembled WGS sequence"/>
</dbReference>
<accession>I2GB78</accession>
<evidence type="ECO:0000313" key="4">
    <source>
        <dbReference type="Proteomes" id="UP000009309"/>
    </source>
</evidence>
<keyword evidence="4" id="KW-1185">Reference proteome</keyword>
<evidence type="ECO:0000313" key="3">
    <source>
        <dbReference type="EMBL" id="CCH51152.1"/>
    </source>
</evidence>
<feature type="chain" id="PRO_5003658244" description="DUF4468 domain-containing protein" evidence="1">
    <location>
        <begin position="22"/>
        <end position="177"/>
    </location>
</feature>
<dbReference type="InterPro" id="IPR027823">
    <property type="entry name" value="DUF4468"/>
</dbReference>
<evidence type="ECO:0000256" key="1">
    <source>
        <dbReference type="SAM" id="SignalP"/>
    </source>
</evidence>
<dbReference type="Pfam" id="PF14730">
    <property type="entry name" value="DUF4468"/>
    <property type="match status" value="1"/>
</dbReference>
<dbReference type="eggNOG" id="ENOG5032S4X">
    <property type="taxonomic scope" value="Bacteria"/>
</dbReference>
<keyword evidence="1" id="KW-0732">Signal</keyword>
<dbReference type="EMBL" id="CAIT01000003">
    <property type="protein sequence ID" value="CCH51152.1"/>
    <property type="molecule type" value="Genomic_DNA"/>
</dbReference>
<dbReference type="STRING" id="1185876.BN8_00062"/>
<dbReference type="RefSeq" id="WP_009279742.1">
    <property type="nucleotide sequence ID" value="NZ_CAIT01000003.1"/>
</dbReference>
<proteinExistence type="predicted"/>
<sequence length="177" mass="19867">MHKFYSMLFAVVLLLPVATNAAISAIPVPSNPFPSRTPMHSDESYTQVIDCGSVSQAELFRRARLWLVQALAGETIALSDPQTGDLVGQLKQVVAMPRTESSAGGVYRFRCTIVIECANRKYRVRITRFEQEDSNGTQPIVLDTYRQKMAGVYAELDKQLKERLDSLHHDVAEYKAF</sequence>
<gene>
    <name evidence="3" type="ORF">BN8_00062</name>
</gene>
<protein>
    <recommendedName>
        <fullName evidence="2">DUF4468 domain-containing protein</fullName>
    </recommendedName>
</protein>
<feature type="signal peptide" evidence="1">
    <location>
        <begin position="1"/>
        <end position="21"/>
    </location>
</feature>
<evidence type="ECO:0000259" key="2">
    <source>
        <dbReference type="Pfam" id="PF14730"/>
    </source>
</evidence>
<name>I2GB78_9BACT</name>